<dbReference type="EMBL" id="CP046911">
    <property type="protein sequence ID" value="QGZ58897.1"/>
    <property type="molecule type" value="Genomic_DNA"/>
</dbReference>
<dbReference type="PANTHER" id="PTHR43664:SF1">
    <property type="entry name" value="BETA-METHYLMALYL-COA DEHYDRATASE"/>
    <property type="match status" value="1"/>
</dbReference>
<dbReference type="CDD" id="cd03454">
    <property type="entry name" value="YdeM"/>
    <property type="match status" value="1"/>
</dbReference>
<evidence type="ECO:0000259" key="1">
    <source>
        <dbReference type="Pfam" id="PF01575"/>
    </source>
</evidence>
<dbReference type="InterPro" id="IPR002539">
    <property type="entry name" value="MaoC-like_dom"/>
</dbReference>
<accession>A0A7Z2JBE0</accession>
<dbReference type="PANTHER" id="PTHR43664">
    <property type="entry name" value="MONOAMINE OXIDASE-RELATED"/>
    <property type="match status" value="1"/>
</dbReference>
<dbReference type="RefSeq" id="WP_158762084.1">
    <property type="nucleotide sequence ID" value="NZ_CP046911.1"/>
</dbReference>
<dbReference type="AlphaFoldDB" id="A0A7Z2JBE0"/>
<dbReference type="OrthoDB" id="5298629at2"/>
<feature type="domain" description="MaoC-like" evidence="1">
    <location>
        <begin position="22"/>
        <end position="114"/>
    </location>
</feature>
<protein>
    <submittedName>
        <fullName evidence="2">Dehydratase</fullName>
    </submittedName>
</protein>
<dbReference type="Gene3D" id="3.10.129.10">
    <property type="entry name" value="Hotdog Thioesterase"/>
    <property type="match status" value="1"/>
</dbReference>
<dbReference type="KEGG" id="pacp:FAZ97_28540"/>
<evidence type="ECO:0000313" key="2">
    <source>
        <dbReference type="EMBL" id="QGZ58897.1"/>
    </source>
</evidence>
<dbReference type="Pfam" id="PF01575">
    <property type="entry name" value="MaoC_dehydratas"/>
    <property type="match status" value="1"/>
</dbReference>
<keyword evidence="3" id="KW-1185">Reference proteome</keyword>
<name>A0A7Z2JBE0_9BURK</name>
<dbReference type="InterPro" id="IPR052342">
    <property type="entry name" value="MCH/BMMD"/>
</dbReference>
<organism evidence="2 3">
    <name type="scientific">Paraburkholderia acidiphila</name>
    <dbReference type="NCBI Taxonomy" id="2571747"/>
    <lineage>
        <taxon>Bacteria</taxon>
        <taxon>Pseudomonadati</taxon>
        <taxon>Pseudomonadota</taxon>
        <taxon>Betaproteobacteria</taxon>
        <taxon>Burkholderiales</taxon>
        <taxon>Burkholderiaceae</taxon>
        <taxon>Paraburkholderia</taxon>
    </lineage>
</organism>
<dbReference type="Proteomes" id="UP000434209">
    <property type="component" value="Chromosome 3"/>
</dbReference>
<dbReference type="SUPFAM" id="SSF54637">
    <property type="entry name" value="Thioesterase/thiol ester dehydrase-isomerase"/>
    <property type="match status" value="1"/>
</dbReference>
<gene>
    <name evidence="2" type="ORF">FAZ97_28540</name>
</gene>
<dbReference type="InterPro" id="IPR029069">
    <property type="entry name" value="HotDog_dom_sf"/>
</dbReference>
<proteinExistence type="predicted"/>
<reference evidence="2 3" key="1">
    <citation type="submission" date="2019-12" db="EMBL/GenBank/DDBJ databases">
        <title>Paraburkholderia acidiphila 7Q-K02 sp. nov and Paraburkholderia acidisoli DHF22 sp. nov., two strains isolated from forest soil.</title>
        <authorList>
            <person name="Gao Z."/>
            <person name="Qiu L."/>
        </authorList>
    </citation>
    <scope>NUCLEOTIDE SEQUENCE [LARGE SCALE GENOMIC DNA]</scope>
    <source>
        <strain evidence="2 3">7Q-K02</strain>
    </source>
</reference>
<sequence length="150" mass="16612">MRQETLYFDDLKVGDTFTTGTHEVGAADIRRFAAEFDPQPFHLDDEAARKTMFGSLAASGWHTAAMTMRLLVDDGPKLANGVLGAGCEIEWKMPTRPGDVLHVESEVMERIPSRSRTDLGTLVLRSRTLNQQGQVVQNMTAKLIVARRPA</sequence>
<evidence type="ECO:0000313" key="3">
    <source>
        <dbReference type="Proteomes" id="UP000434209"/>
    </source>
</evidence>